<dbReference type="EMBL" id="PNYA01000042">
    <property type="protein sequence ID" value="PMS14640.1"/>
    <property type="molecule type" value="Genomic_DNA"/>
</dbReference>
<comment type="caution">
    <text evidence="1">The sequence shown here is derived from an EMBL/GenBank/DDBJ whole genome shotgun (WGS) entry which is preliminary data.</text>
</comment>
<accession>A0A2N7VBU8</accession>
<gene>
    <name evidence="1" type="ORF">C0Z18_30810</name>
</gene>
<dbReference type="AlphaFoldDB" id="A0A2N7VBU8"/>
<protein>
    <submittedName>
        <fullName evidence="1">Uncharacterized protein</fullName>
    </submittedName>
</protein>
<proteinExistence type="predicted"/>
<name>A0A2N7VBU8_9BURK</name>
<evidence type="ECO:0000313" key="2">
    <source>
        <dbReference type="Proteomes" id="UP000235616"/>
    </source>
</evidence>
<dbReference type="RefSeq" id="WP_102649241.1">
    <property type="nucleotide sequence ID" value="NZ_PNYA01000042.1"/>
</dbReference>
<keyword evidence="2" id="KW-1185">Reference proteome</keyword>
<dbReference type="Proteomes" id="UP000235616">
    <property type="component" value="Unassembled WGS sequence"/>
</dbReference>
<organism evidence="1 2">
    <name type="scientific">Trinickia dabaoshanensis</name>
    <dbReference type="NCBI Taxonomy" id="564714"/>
    <lineage>
        <taxon>Bacteria</taxon>
        <taxon>Pseudomonadati</taxon>
        <taxon>Pseudomonadota</taxon>
        <taxon>Betaproteobacteria</taxon>
        <taxon>Burkholderiales</taxon>
        <taxon>Burkholderiaceae</taxon>
        <taxon>Trinickia</taxon>
    </lineage>
</organism>
<evidence type="ECO:0000313" key="1">
    <source>
        <dbReference type="EMBL" id="PMS14640.1"/>
    </source>
</evidence>
<reference evidence="1 2" key="1">
    <citation type="submission" date="2018-01" db="EMBL/GenBank/DDBJ databases">
        <title>Whole genome analyses suggest that Burkholderia sensu lato contains two further novel genera in the rhizoxinica-symbiotica group Mycetohabitans gen. nov., and Trinickia gen. nov.: implications for the evolution of diazotrophy and nodulation in the Burkholderiaceae.</title>
        <authorList>
            <person name="Estrada-de los Santos P."/>
            <person name="Palmer M."/>
            <person name="Chavez-Ramirez B."/>
            <person name="Beukes C."/>
            <person name="Steenkamp E.T."/>
            <person name="Hirsch A.M."/>
            <person name="Manyaka P."/>
            <person name="Maluk M."/>
            <person name="Lafos M."/>
            <person name="Crook M."/>
            <person name="Gross E."/>
            <person name="Simon M.F."/>
            <person name="Bueno dos Reis Junior F."/>
            <person name="Poole P.S."/>
            <person name="Venter S.N."/>
            <person name="James E.K."/>
        </authorList>
    </citation>
    <scope>NUCLEOTIDE SEQUENCE [LARGE SCALE GENOMIC DNA]</scope>
    <source>
        <strain evidence="1 2">GIMN1.004</strain>
    </source>
</reference>
<sequence>MALDDNIDAVRNLHDSGEHAARLLGYLSIGVLPSRENIAQAKQWLVSATDKLAPVLNEAEADRASQRFEPRPKG</sequence>
<dbReference type="OrthoDB" id="8968065at2"/>